<sequence>MTTRETGTVRTATSIILLYHRIGMPRPSSLVWGQYVAPPLFRSQLGCLAAEGWEGISLERAITGPSDGRNTFALTFDDAYLSVYEHAFPVLVERGLTATLYVVVDSVGTVNQWDCQRGDCVERIMTLGQIREMADRGFEIGSHTLSHPHLTGLDDDRLRRELVDSKHRLEDLLGREVSSLSYPYGDHDQRVIEAARAAGYRNAVSTVLGTVAAARSTYEIPRINVRWNAIGPLLKRKIRRAVRKTMVVPCQP</sequence>
<dbReference type="CDD" id="cd10918">
    <property type="entry name" value="CE4_NodB_like_5s_6s"/>
    <property type="match status" value="1"/>
</dbReference>
<dbReference type="SUPFAM" id="SSF88713">
    <property type="entry name" value="Glycoside hydrolase/deacetylase"/>
    <property type="match status" value="1"/>
</dbReference>
<dbReference type="PANTHER" id="PTHR34216">
    <property type="match status" value="1"/>
</dbReference>
<accession>A0ABN8HL93</accession>
<comment type="subcellular location">
    <subcellularLocation>
        <location evidence="1">Secreted</location>
    </subcellularLocation>
</comment>
<dbReference type="Pfam" id="PF01522">
    <property type="entry name" value="Polysacc_deac_1"/>
    <property type="match status" value="1"/>
</dbReference>
<evidence type="ECO:0000256" key="1">
    <source>
        <dbReference type="ARBA" id="ARBA00004613"/>
    </source>
</evidence>
<keyword evidence="5" id="KW-1185">Reference proteome</keyword>
<dbReference type="InterPro" id="IPR011330">
    <property type="entry name" value="Glyco_hydro/deAcase_b/a-brl"/>
</dbReference>
<evidence type="ECO:0000313" key="5">
    <source>
        <dbReference type="Proteomes" id="UP001295463"/>
    </source>
</evidence>
<reference evidence="4 5" key="1">
    <citation type="submission" date="2022-03" db="EMBL/GenBank/DDBJ databases">
        <authorList>
            <person name="Koch H."/>
        </authorList>
    </citation>
    <scope>NUCLEOTIDE SEQUENCE [LARGE SCALE GENOMIC DNA]</scope>
    <source>
        <strain evidence="4 5">G1</strain>
    </source>
</reference>
<dbReference type="Proteomes" id="UP001295463">
    <property type="component" value="Chromosome"/>
</dbReference>
<evidence type="ECO:0000256" key="2">
    <source>
        <dbReference type="ARBA" id="ARBA00022729"/>
    </source>
</evidence>
<dbReference type="EMBL" id="OW150024">
    <property type="protein sequence ID" value="CAH2032115.1"/>
    <property type="molecule type" value="Genomic_DNA"/>
</dbReference>
<dbReference type="Gene3D" id="3.20.20.370">
    <property type="entry name" value="Glycoside hydrolase/deacetylase"/>
    <property type="match status" value="1"/>
</dbReference>
<organism evidence="4 5">
    <name type="scientific">Trichlorobacter ammonificans</name>
    <dbReference type="NCBI Taxonomy" id="2916410"/>
    <lineage>
        <taxon>Bacteria</taxon>
        <taxon>Pseudomonadati</taxon>
        <taxon>Thermodesulfobacteriota</taxon>
        <taxon>Desulfuromonadia</taxon>
        <taxon>Geobacterales</taxon>
        <taxon>Geobacteraceae</taxon>
        <taxon>Trichlorobacter</taxon>
    </lineage>
</organism>
<dbReference type="InterPro" id="IPR051398">
    <property type="entry name" value="Polysacch_Deacetylase"/>
</dbReference>
<evidence type="ECO:0000259" key="3">
    <source>
        <dbReference type="PROSITE" id="PS51677"/>
    </source>
</evidence>
<proteinExistence type="predicted"/>
<dbReference type="RefSeq" id="WP_305732892.1">
    <property type="nucleotide sequence ID" value="NZ_OW150024.1"/>
</dbReference>
<evidence type="ECO:0000313" key="4">
    <source>
        <dbReference type="EMBL" id="CAH2032115.1"/>
    </source>
</evidence>
<name>A0ABN8HL93_9BACT</name>
<protein>
    <submittedName>
        <fullName evidence="4">NodB homology domain-containing protein</fullName>
    </submittedName>
</protein>
<dbReference type="PANTHER" id="PTHR34216:SF3">
    <property type="entry name" value="POLY-BETA-1,6-N-ACETYL-D-GLUCOSAMINE N-DEACETYLASE"/>
    <property type="match status" value="1"/>
</dbReference>
<dbReference type="PROSITE" id="PS51677">
    <property type="entry name" value="NODB"/>
    <property type="match status" value="1"/>
</dbReference>
<keyword evidence="2" id="KW-0732">Signal</keyword>
<feature type="domain" description="NodB homology" evidence="3">
    <location>
        <begin position="70"/>
        <end position="252"/>
    </location>
</feature>
<dbReference type="InterPro" id="IPR002509">
    <property type="entry name" value="NODB_dom"/>
</dbReference>
<gene>
    <name evidence="4" type="ORF">GEAMG1_2279</name>
</gene>